<keyword evidence="7" id="KW-0067">ATP-binding</keyword>
<keyword evidence="13" id="KW-1185">Reference proteome</keyword>
<evidence type="ECO:0000256" key="7">
    <source>
        <dbReference type="ARBA" id="ARBA00022840"/>
    </source>
</evidence>
<dbReference type="GO" id="GO:0140359">
    <property type="term" value="F:ABC-type transporter activity"/>
    <property type="evidence" value="ECO:0007669"/>
    <property type="project" value="InterPro"/>
</dbReference>
<reference evidence="12" key="1">
    <citation type="submission" date="2020-11" db="EMBL/GenBank/DDBJ databases">
        <authorList>
            <person name="Tran Van P."/>
        </authorList>
    </citation>
    <scope>NUCLEOTIDE SEQUENCE</scope>
</reference>
<accession>A0A7R9Q309</accession>
<evidence type="ECO:0000256" key="1">
    <source>
        <dbReference type="ARBA" id="ARBA00004141"/>
    </source>
</evidence>
<dbReference type="InterPro" id="IPR003439">
    <property type="entry name" value="ABC_transporter-like_ATP-bd"/>
</dbReference>
<feature type="domain" description="ABC transmembrane type-1" evidence="11">
    <location>
        <begin position="1"/>
        <end position="235"/>
    </location>
</feature>
<keyword evidence="4 10" id="KW-0812">Transmembrane</keyword>
<dbReference type="InterPro" id="IPR027417">
    <property type="entry name" value="P-loop_NTPase"/>
</dbReference>
<dbReference type="PROSITE" id="PS50929">
    <property type="entry name" value="ABC_TM1F"/>
    <property type="match status" value="1"/>
</dbReference>
<evidence type="ECO:0000256" key="3">
    <source>
        <dbReference type="ARBA" id="ARBA00022448"/>
    </source>
</evidence>
<sequence length="443" mass="50162">MVYSILIATIFVTLLVRSGTWFVMCIQASVNLHNSIFFRLMRTPIAFFDNNPVGRILNRFTKDIGVVDEQLPAVSYDLNLIFTQIIGSVVVVALVNPYLIIPAIFLLALIWIIRWVYLKTGRDFKRYEGMARSPLYNHMTTTLSGLSTIRAFKAQEVFRQQYYVYQNDHTSAYFMCVTMDWICVSYVFFVALFLMVFHKGIAYLESGSAGLALTMALGLTGMTQWGVRQSAELENQMTSVERIVEYSGLESEPELESGVRPAPEWPQTGRIQLVDGERKWESLAARVPARAQYWPHGCRQELNTGRTGAGKRSILAALFRMHDIDGQILVDGVDYKSVGLHDLRRRMSIIPQDPIAFIGSLRKNLDPFDEHREDRLWAALEEVQLRQAVLDMPAQLDYQLTEGGGNLSAGQRQLICLARAILRGNRILVLDEATANVDHKTDA</sequence>
<dbReference type="Proteomes" id="UP000759131">
    <property type="component" value="Unassembled WGS sequence"/>
</dbReference>
<evidence type="ECO:0000313" key="13">
    <source>
        <dbReference type="Proteomes" id="UP000759131"/>
    </source>
</evidence>
<dbReference type="Pfam" id="PF00664">
    <property type="entry name" value="ABC_membrane"/>
    <property type="match status" value="1"/>
</dbReference>
<dbReference type="EMBL" id="CAJPIZ010008058">
    <property type="protein sequence ID" value="CAG2110822.1"/>
    <property type="molecule type" value="Genomic_DNA"/>
</dbReference>
<evidence type="ECO:0000256" key="10">
    <source>
        <dbReference type="SAM" id="Phobius"/>
    </source>
</evidence>
<dbReference type="OrthoDB" id="6500128at2759"/>
<comment type="similarity">
    <text evidence="2">Belongs to the ABC transporter superfamily. ABCC family. Conjugate transporter (TC 3.A.1.208) subfamily.</text>
</comment>
<name>A0A7R9Q309_9ACAR</name>
<dbReference type="PANTHER" id="PTHR24223">
    <property type="entry name" value="ATP-BINDING CASSETTE SUB-FAMILY C"/>
    <property type="match status" value="1"/>
</dbReference>
<dbReference type="AlphaFoldDB" id="A0A7R9Q309"/>
<dbReference type="SUPFAM" id="SSF90123">
    <property type="entry name" value="ABC transporter transmembrane region"/>
    <property type="match status" value="1"/>
</dbReference>
<dbReference type="GO" id="GO:0016020">
    <property type="term" value="C:membrane"/>
    <property type="evidence" value="ECO:0007669"/>
    <property type="project" value="UniProtKB-SubCell"/>
</dbReference>
<evidence type="ECO:0000256" key="2">
    <source>
        <dbReference type="ARBA" id="ARBA00009726"/>
    </source>
</evidence>
<dbReference type="Gene3D" id="3.40.50.300">
    <property type="entry name" value="P-loop containing nucleotide triphosphate hydrolases"/>
    <property type="match status" value="1"/>
</dbReference>
<dbReference type="FunFam" id="1.20.1560.10:FF:000013">
    <property type="entry name" value="ABC transporter C family member 2"/>
    <property type="match status" value="1"/>
</dbReference>
<dbReference type="PANTHER" id="PTHR24223:SF456">
    <property type="entry name" value="MULTIDRUG RESISTANCE-ASSOCIATED PROTEIN LETHAL(2)03659"/>
    <property type="match status" value="1"/>
</dbReference>
<gene>
    <name evidence="12" type="ORF">OSB1V03_LOCUS10805</name>
</gene>
<evidence type="ECO:0000256" key="6">
    <source>
        <dbReference type="ARBA" id="ARBA00022741"/>
    </source>
</evidence>
<organism evidence="12">
    <name type="scientific">Medioppia subpectinata</name>
    <dbReference type="NCBI Taxonomy" id="1979941"/>
    <lineage>
        <taxon>Eukaryota</taxon>
        <taxon>Metazoa</taxon>
        <taxon>Ecdysozoa</taxon>
        <taxon>Arthropoda</taxon>
        <taxon>Chelicerata</taxon>
        <taxon>Arachnida</taxon>
        <taxon>Acari</taxon>
        <taxon>Acariformes</taxon>
        <taxon>Sarcoptiformes</taxon>
        <taxon>Oribatida</taxon>
        <taxon>Brachypylina</taxon>
        <taxon>Oppioidea</taxon>
        <taxon>Oppiidae</taxon>
        <taxon>Medioppia</taxon>
    </lineage>
</organism>
<keyword evidence="9 10" id="KW-0472">Membrane</keyword>
<dbReference type="Gene3D" id="1.20.1560.10">
    <property type="entry name" value="ABC transporter type 1, transmembrane domain"/>
    <property type="match status" value="1"/>
</dbReference>
<feature type="transmembrane region" description="Helical" evidence="10">
    <location>
        <begin position="172"/>
        <end position="197"/>
    </location>
</feature>
<dbReference type="InterPro" id="IPR050173">
    <property type="entry name" value="ABC_transporter_C-like"/>
</dbReference>
<dbReference type="InterPro" id="IPR011527">
    <property type="entry name" value="ABC1_TM_dom"/>
</dbReference>
<feature type="transmembrane region" description="Helical" evidence="10">
    <location>
        <begin position="85"/>
        <end position="113"/>
    </location>
</feature>
<dbReference type="GO" id="GO:0005524">
    <property type="term" value="F:ATP binding"/>
    <property type="evidence" value="ECO:0007669"/>
    <property type="project" value="UniProtKB-KW"/>
</dbReference>
<comment type="subcellular location">
    <subcellularLocation>
        <location evidence="1">Membrane</location>
        <topology evidence="1">Multi-pass membrane protein</topology>
    </subcellularLocation>
</comment>
<evidence type="ECO:0000259" key="11">
    <source>
        <dbReference type="PROSITE" id="PS50929"/>
    </source>
</evidence>
<proteinExistence type="inferred from homology"/>
<feature type="non-terminal residue" evidence="12">
    <location>
        <position position="443"/>
    </location>
</feature>
<dbReference type="Pfam" id="PF00005">
    <property type="entry name" value="ABC_tran"/>
    <property type="match status" value="1"/>
</dbReference>
<evidence type="ECO:0000256" key="5">
    <source>
        <dbReference type="ARBA" id="ARBA00022737"/>
    </source>
</evidence>
<dbReference type="EMBL" id="OC862633">
    <property type="protein sequence ID" value="CAD7630392.1"/>
    <property type="molecule type" value="Genomic_DNA"/>
</dbReference>
<evidence type="ECO:0000256" key="9">
    <source>
        <dbReference type="ARBA" id="ARBA00023136"/>
    </source>
</evidence>
<evidence type="ECO:0000256" key="4">
    <source>
        <dbReference type="ARBA" id="ARBA00022692"/>
    </source>
</evidence>
<dbReference type="InterPro" id="IPR036640">
    <property type="entry name" value="ABC1_TM_sf"/>
</dbReference>
<keyword evidence="5" id="KW-0677">Repeat</keyword>
<dbReference type="SUPFAM" id="SSF52540">
    <property type="entry name" value="P-loop containing nucleoside triphosphate hydrolases"/>
    <property type="match status" value="1"/>
</dbReference>
<dbReference type="GO" id="GO:0016887">
    <property type="term" value="F:ATP hydrolysis activity"/>
    <property type="evidence" value="ECO:0007669"/>
    <property type="project" value="InterPro"/>
</dbReference>
<keyword evidence="3" id="KW-0813">Transport</keyword>
<evidence type="ECO:0000256" key="8">
    <source>
        <dbReference type="ARBA" id="ARBA00022989"/>
    </source>
</evidence>
<evidence type="ECO:0000313" key="12">
    <source>
        <dbReference type="EMBL" id="CAD7630392.1"/>
    </source>
</evidence>
<protein>
    <recommendedName>
        <fullName evidence="11">ABC transmembrane type-1 domain-containing protein</fullName>
    </recommendedName>
</protein>
<keyword evidence="8 10" id="KW-1133">Transmembrane helix</keyword>
<keyword evidence="6" id="KW-0547">Nucleotide-binding</keyword>